<evidence type="ECO:0000256" key="3">
    <source>
        <dbReference type="ARBA" id="ARBA00023015"/>
    </source>
</evidence>
<dbReference type="InterPro" id="IPR036388">
    <property type="entry name" value="WH-like_DNA-bd_sf"/>
</dbReference>
<evidence type="ECO:0000256" key="5">
    <source>
        <dbReference type="ARBA" id="ARBA00023125"/>
    </source>
</evidence>
<feature type="domain" description="HSF-type DNA-binding" evidence="10">
    <location>
        <begin position="87"/>
        <end position="111"/>
    </location>
</feature>
<dbReference type="RefSeq" id="XP_021738979.1">
    <property type="nucleotide sequence ID" value="XM_021883287.1"/>
</dbReference>
<dbReference type="InterPro" id="IPR000232">
    <property type="entry name" value="HSF_DNA-bd"/>
</dbReference>
<dbReference type="Proteomes" id="UP000596660">
    <property type="component" value="Unplaced"/>
</dbReference>
<reference evidence="11" key="2">
    <citation type="submission" date="2021-03" db="UniProtKB">
        <authorList>
            <consortium name="EnsemblPlants"/>
        </authorList>
    </citation>
    <scope>IDENTIFICATION</scope>
</reference>
<dbReference type="InterPro" id="IPR036390">
    <property type="entry name" value="WH_DNA-bd_sf"/>
</dbReference>
<evidence type="ECO:0000256" key="4">
    <source>
        <dbReference type="ARBA" id="ARBA00023016"/>
    </source>
</evidence>
<evidence type="ECO:0000313" key="11">
    <source>
        <dbReference type="EnsemblPlants" id="AUR62009126-RA:cds"/>
    </source>
</evidence>
<keyword evidence="2" id="KW-0597">Phosphoprotein</keyword>
<dbReference type="Gramene" id="AUR62009126-RA">
    <property type="protein sequence ID" value="AUR62009126-RA:cds"/>
    <property type="gene ID" value="AUR62009126"/>
</dbReference>
<dbReference type="GO" id="GO:0006357">
    <property type="term" value="P:regulation of transcription by RNA polymerase II"/>
    <property type="evidence" value="ECO:0007669"/>
    <property type="project" value="TreeGrafter"/>
</dbReference>
<comment type="subcellular location">
    <subcellularLocation>
        <location evidence="1">Nucleus</location>
    </subcellularLocation>
</comment>
<feature type="coiled-coil region" evidence="9">
    <location>
        <begin position="163"/>
        <end position="197"/>
    </location>
</feature>
<dbReference type="GO" id="GO:0005634">
    <property type="term" value="C:nucleus"/>
    <property type="evidence" value="ECO:0007669"/>
    <property type="project" value="UniProtKB-SubCell"/>
</dbReference>
<organism evidence="11 12">
    <name type="scientific">Chenopodium quinoa</name>
    <name type="common">Quinoa</name>
    <dbReference type="NCBI Taxonomy" id="63459"/>
    <lineage>
        <taxon>Eukaryota</taxon>
        <taxon>Viridiplantae</taxon>
        <taxon>Streptophyta</taxon>
        <taxon>Embryophyta</taxon>
        <taxon>Tracheophyta</taxon>
        <taxon>Spermatophyta</taxon>
        <taxon>Magnoliopsida</taxon>
        <taxon>eudicotyledons</taxon>
        <taxon>Gunneridae</taxon>
        <taxon>Pentapetalae</taxon>
        <taxon>Caryophyllales</taxon>
        <taxon>Chenopodiaceae</taxon>
        <taxon>Chenopodioideae</taxon>
        <taxon>Atripliceae</taxon>
        <taxon>Chenopodium</taxon>
    </lineage>
</organism>
<keyword evidence="4" id="KW-0346">Stress response</keyword>
<evidence type="ECO:0000256" key="8">
    <source>
        <dbReference type="RuleBase" id="RU004020"/>
    </source>
</evidence>
<evidence type="ECO:0000259" key="10">
    <source>
        <dbReference type="PROSITE" id="PS00434"/>
    </source>
</evidence>
<keyword evidence="9" id="KW-0175">Coiled coil</keyword>
<keyword evidence="5" id="KW-0238">DNA-binding</keyword>
<keyword evidence="6" id="KW-0804">Transcription</keyword>
<protein>
    <recommendedName>
        <fullName evidence="10">HSF-type DNA-binding domain-containing protein</fullName>
    </recommendedName>
</protein>
<evidence type="ECO:0000313" key="12">
    <source>
        <dbReference type="Proteomes" id="UP000596660"/>
    </source>
</evidence>
<proteinExistence type="inferred from homology"/>
<keyword evidence="12" id="KW-1185">Reference proteome</keyword>
<evidence type="ECO:0000256" key="7">
    <source>
        <dbReference type="ARBA" id="ARBA00023242"/>
    </source>
</evidence>
<dbReference type="OMA" id="WSTSCNS"/>
<reference evidence="11" key="1">
    <citation type="journal article" date="2017" name="Nature">
        <title>The genome of Chenopodium quinoa.</title>
        <authorList>
            <person name="Jarvis D.E."/>
            <person name="Ho Y.S."/>
            <person name="Lightfoot D.J."/>
            <person name="Schmoeckel S.M."/>
            <person name="Li B."/>
            <person name="Borm T.J.A."/>
            <person name="Ohyanagi H."/>
            <person name="Mineta K."/>
            <person name="Michell C.T."/>
            <person name="Saber N."/>
            <person name="Kharbatia N.M."/>
            <person name="Rupper R.R."/>
            <person name="Sharp A.R."/>
            <person name="Dally N."/>
            <person name="Boughton B.A."/>
            <person name="Woo Y.H."/>
            <person name="Gao G."/>
            <person name="Schijlen E.G.W.M."/>
            <person name="Guo X."/>
            <person name="Momin A.A."/>
            <person name="Negrao S."/>
            <person name="Al-Babili S."/>
            <person name="Gehring C."/>
            <person name="Roessner U."/>
            <person name="Jung C."/>
            <person name="Murphy K."/>
            <person name="Arold S.T."/>
            <person name="Gojobori T."/>
            <person name="van der Linden C.G."/>
            <person name="van Loo E.N."/>
            <person name="Jellen E.N."/>
            <person name="Maughan P.J."/>
            <person name="Tester M."/>
        </authorList>
    </citation>
    <scope>NUCLEOTIDE SEQUENCE [LARGE SCALE GENOMIC DNA]</scope>
    <source>
        <strain evidence="11">cv. PI 614886</strain>
    </source>
</reference>
<dbReference type="PANTHER" id="PTHR10015">
    <property type="entry name" value="HEAT SHOCK TRANSCRIPTION FACTOR"/>
    <property type="match status" value="1"/>
</dbReference>
<evidence type="ECO:0000256" key="1">
    <source>
        <dbReference type="ARBA" id="ARBA00004123"/>
    </source>
</evidence>
<accession>A0A803LB87</accession>
<comment type="similarity">
    <text evidence="8">Belongs to the HSF family.</text>
</comment>
<sequence length="374" mass="41944">MENVIVKEEEVTIPCNAGTGSSISSSSSVSSFSARPMEGLHEMGPPPFLIKIFDMVEDPSTDTIVSWSKARNSFIVWDSIKFSTLLLPKFFKHNNFSSFIRQLNTYGFRKVDPDRWEFANEGFLGGQKHLLKKIKRRRNVGQNIQHQGGACVEIGHYGLDGEMERLRRDRNVLMAELVKLRQQQQVSREQIRTMESRLQSTERKQQQMMTFLAKALTNPAFVQNLMQHNEQGRVFEGIEIGRKRRLTASPSAESLQEEVLSAAVEATEGLASVESEIQTLFSAALDDESSSDVKEPILEPAPIPSSVGANLGNVNEISWEELLSEDLLGEGEGYVGDEQEVDVPVEDLVPDPSNWGEDLQDLIDQMGFLRSKPE</sequence>
<dbReference type="KEGG" id="cqi:110705424"/>
<dbReference type="PRINTS" id="PR00056">
    <property type="entry name" value="HSFDOMAIN"/>
</dbReference>
<dbReference type="EnsemblPlants" id="AUR62009126-RA">
    <property type="protein sequence ID" value="AUR62009126-RA:cds"/>
    <property type="gene ID" value="AUR62009126"/>
</dbReference>
<keyword evidence="3" id="KW-0805">Transcription regulation</keyword>
<dbReference type="Gene3D" id="1.10.10.10">
    <property type="entry name" value="Winged helix-like DNA-binding domain superfamily/Winged helix DNA-binding domain"/>
    <property type="match status" value="1"/>
</dbReference>
<dbReference type="GO" id="GO:0034605">
    <property type="term" value="P:cellular response to heat"/>
    <property type="evidence" value="ECO:0007669"/>
    <property type="project" value="TreeGrafter"/>
</dbReference>
<evidence type="ECO:0000256" key="6">
    <source>
        <dbReference type="ARBA" id="ARBA00023163"/>
    </source>
</evidence>
<dbReference type="SUPFAM" id="SSF46785">
    <property type="entry name" value="Winged helix' DNA-binding domain"/>
    <property type="match status" value="1"/>
</dbReference>
<dbReference type="PANTHER" id="PTHR10015:SF338">
    <property type="entry name" value="HEAT STRESS TRANSCRIPTION FACTOR A-2"/>
    <property type="match status" value="1"/>
</dbReference>
<gene>
    <name evidence="11" type="primary">LOC110705424</name>
</gene>
<dbReference type="GO" id="GO:0003700">
    <property type="term" value="F:DNA-binding transcription factor activity"/>
    <property type="evidence" value="ECO:0007669"/>
    <property type="project" value="InterPro"/>
</dbReference>
<evidence type="ECO:0000256" key="9">
    <source>
        <dbReference type="SAM" id="Coils"/>
    </source>
</evidence>
<dbReference type="PROSITE" id="PS00434">
    <property type="entry name" value="HSF_DOMAIN"/>
    <property type="match status" value="1"/>
</dbReference>
<dbReference type="AlphaFoldDB" id="A0A803LB87"/>
<evidence type="ECO:0000256" key="2">
    <source>
        <dbReference type="ARBA" id="ARBA00022553"/>
    </source>
</evidence>
<dbReference type="GeneID" id="110705424"/>
<name>A0A803LB87_CHEQI</name>
<keyword evidence="7" id="KW-0539">Nucleus</keyword>
<dbReference type="SMR" id="A0A803LB87"/>
<dbReference type="Pfam" id="PF00447">
    <property type="entry name" value="HSF_DNA-bind"/>
    <property type="match status" value="1"/>
</dbReference>
<dbReference type="FunFam" id="1.10.10.10:FF:000057">
    <property type="entry name" value="Heat shock transcription factor 1"/>
    <property type="match status" value="1"/>
</dbReference>
<dbReference type="GO" id="GO:0000978">
    <property type="term" value="F:RNA polymerase II cis-regulatory region sequence-specific DNA binding"/>
    <property type="evidence" value="ECO:0007669"/>
    <property type="project" value="TreeGrafter"/>
</dbReference>
<dbReference type="OrthoDB" id="60033at2759"/>
<dbReference type="SMART" id="SM00415">
    <property type="entry name" value="HSF"/>
    <property type="match status" value="1"/>
</dbReference>
<dbReference type="RefSeq" id="XP_021738980.1">
    <property type="nucleotide sequence ID" value="XM_021883288.1"/>
</dbReference>